<feature type="region of interest" description="Disordered" evidence="1">
    <location>
        <begin position="24"/>
        <end position="76"/>
    </location>
</feature>
<proteinExistence type="predicted"/>
<feature type="compositionally biased region" description="Basic and acidic residues" evidence="1">
    <location>
        <begin position="61"/>
        <end position="76"/>
    </location>
</feature>
<evidence type="ECO:0000313" key="3">
    <source>
        <dbReference type="Proteomes" id="UP000823775"/>
    </source>
</evidence>
<dbReference type="EMBL" id="JACEIK010005122">
    <property type="protein sequence ID" value="MCE0480768.1"/>
    <property type="molecule type" value="Genomic_DNA"/>
</dbReference>
<reference evidence="2 3" key="1">
    <citation type="journal article" date="2021" name="BMC Genomics">
        <title>Datura genome reveals duplications of psychoactive alkaloid biosynthetic genes and high mutation rate following tissue culture.</title>
        <authorList>
            <person name="Rajewski A."/>
            <person name="Carter-House D."/>
            <person name="Stajich J."/>
            <person name="Litt A."/>
        </authorList>
    </citation>
    <scope>NUCLEOTIDE SEQUENCE [LARGE SCALE GENOMIC DNA]</scope>
    <source>
        <strain evidence="2">AR-01</strain>
    </source>
</reference>
<accession>A0ABS8VIY5</accession>
<feature type="compositionally biased region" description="Basic and acidic residues" evidence="1">
    <location>
        <begin position="32"/>
        <end position="46"/>
    </location>
</feature>
<protein>
    <submittedName>
        <fullName evidence="2">Uncharacterized protein</fullName>
    </submittedName>
</protein>
<keyword evidence="3" id="KW-1185">Reference proteome</keyword>
<gene>
    <name evidence="2" type="ORF">HAX54_037876</name>
</gene>
<dbReference type="Proteomes" id="UP000823775">
    <property type="component" value="Unassembled WGS sequence"/>
</dbReference>
<name>A0ABS8VIY5_DATST</name>
<sequence>MKGEGDRQKMRYADILRGSPVVFGQRIAGQKGGREENEERSREKRLSASLLDRARSAGGSMRRETKREWAVATGPRDRCSETVVAVGVPPWQNERITAGTAAVTL</sequence>
<evidence type="ECO:0000256" key="1">
    <source>
        <dbReference type="SAM" id="MobiDB-lite"/>
    </source>
</evidence>
<evidence type="ECO:0000313" key="2">
    <source>
        <dbReference type="EMBL" id="MCE0480768.1"/>
    </source>
</evidence>
<organism evidence="2 3">
    <name type="scientific">Datura stramonium</name>
    <name type="common">Jimsonweed</name>
    <name type="synonym">Common thornapple</name>
    <dbReference type="NCBI Taxonomy" id="4076"/>
    <lineage>
        <taxon>Eukaryota</taxon>
        <taxon>Viridiplantae</taxon>
        <taxon>Streptophyta</taxon>
        <taxon>Embryophyta</taxon>
        <taxon>Tracheophyta</taxon>
        <taxon>Spermatophyta</taxon>
        <taxon>Magnoliopsida</taxon>
        <taxon>eudicotyledons</taxon>
        <taxon>Gunneridae</taxon>
        <taxon>Pentapetalae</taxon>
        <taxon>asterids</taxon>
        <taxon>lamiids</taxon>
        <taxon>Solanales</taxon>
        <taxon>Solanaceae</taxon>
        <taxon>Solanoideae</taxon>
        <taxon>Datureae</taxon>
        <taxon>Datura</taxon>
    </lineage>
</organism>
<comment type="caution">
    <text evidence="2">The sequence shown here is derived from an EMBL/GenBank/DDBJ whole genome shotgun (WGS) entry which is preliminary data.</text>
</comment>